<evidence type="ECO:0000256" key="4">
    <source>
        <dbReference type="ARBA" id="ARBA00047942"/>
    </source>
</evidence>
<protein>
    <recommendedName>
        <fullName evidence="5">Methyltransferase</fullName>
        <ecNumber evidence="5">2.1.1.-</ecNumber>
    </recommendedName>
</protein>
<evidence type="ECO:0000259" key="7">
    <source>
        <dbReference type="SMART" id="SM00470"/>
    </source>
</evidence>
<keyword evidence="2 8" id="KW-0489">Methyltransferase</keyword>
<dbReference type="OrthoDB" id="7806498at2"/>
<organism evidence="8 9">
    <name type="scientific">Bosea thiooxidans</name>
    <dbReference type="NCBI Taxonomy" id="53254"/>
    <lineage>
        <taxon>Bacteria</taxon>
        <taxon>Pseudomonadati</taxon>
        <taxon>Pseudomonadota</taxon>
        <taxon>Alphaproteobacteria</taxon>
        <taxon>Hyphomicrobiales</taxon>
        <taxon>Boseaceae</taxon>
        <taxon>Bosea</taxon>
    </lineage>
</organism>
<feature type="region of interest" description="Disordered" evidence="6">
    <location>
        <begin position="459"/>
        <end position="482"/>
    </location>
</feature>
<dbReference type="PRINTS" id="PR00508">
    <property type="entry name" value="S21N4MTFRASE"/>
</dbReference>
<gene>
    <name evidence="8" type="ORF">SAMN05660750_02535</name>
</gene>
<dbReference type="GO" id="GO:0005694">
    <property type="term" value="C:chromosome"/>
    <property type="evidence" value="ECO:0007669"/>
    <property type="project" value="TreeGrafter"/>
</dbReference>
<dbReference type="EC" id="2.1.1.-" evidence="5"/>
<dbReference type="GO" id="GO:0003677">
    <property type="term" value="F:DNA binding"/>
    <property type="evidence" value="ECO:0007669"/>
    <property type="project" value="InterPro"/>
</dbReference>
<dbReference type="PANTHER" id="PTHR33375:SF1">
    <property type="entry name" value="CHROMOSOME-PARTITIONING PROTEIN PARB-RELATED"/>
    <property type="match status" value="1"/>
</dbReference>
<dbReference type="PROSITE" id="PS00092">
    <property type="entry name" value="N6_MTASE"/>
    <property type="match status" value="1"/>
</dbReference>
<dbReference type="InterPro" id="IPR050336">
    <property type="entry name" value="Chromosome_partition/occlusion"/>
</dbReference>
<feature type="region of interest" description="Disordered" evidence="6">
    <location>
        <begin position="1"/>
        <end position="25"/>
    </location>
</feature>
<dbReference type="GO" id="GO:0045881">
    <property type="term" value="P:positive regulation of sporulation resulting in formation of a cellular spore"/>
    <property type="evidence" value="ECO:0007669"/>
    <property type="project" value="TreeGrafter"/>
</dbReference>
<dbReference type="GO" id="GO:0007059">
    <property type="term" value="P:chromosome segregation"/>
    <property type="evidence" value="ECO:0007669"/>
    <property type="project" value="TreeGrafter"/>
</dbReference>
<evidence type="ECO:0000256" key="2">
    <source>
        <dbReference type="ARBA" id="ARBA00022603"/>
    </source>
</evidence>
<proteinExistence type="inferred from homology"/>
<dbReference type="Gene3D" id="3.90.1530.10">
    <property type="entry name" value="Conserved hypothetical protein from pyrococcus furiosus pfu- 392566-001, ParB domain"/>
    <property type="match status" value="1"/>
</dbReference>
<evidence type="ECO:0000256" key="3">
    <source>
        <dbReference type="ARBA" id="ARBA00022679"/>
    </source>
</evidence>
<dbReference type="CDD" id="cd16403">
    <property type="entry name" value="ParB_N_like_MT"/>
    <property type="match status" value="1"/>
</dbReference>
<dbReference type="InterPro" id="IPR002052">
    <property type="entry name" value="DNA_methylase_N6_adenine_CS"/>
</dbReference>
<dbReference type="InterPro" id="IPR029063">
    <property type="entry name" value="SAM-dependent_MTases_sf"/>
</dbReference>
<evidence type="ECO:0000313" key="9">
    <source>
        <dbReference type="Proteomes" id="UP000190130"/>
    </source>
</evidence>
<dbReference type="Pfam" id="PF01555">
    <property type="entry name" value="N6_N4_Mtase"/>
    <property type="match status" value="1"/>
</dbReference>
<feature type="domain" description="ParB-like N-terminal" evidence="7">
    <location>
        <begin position="39"/>
        <end position="125"/>
    </location>
</feature>
<dbReference type="PIRSF" id="PIRSF036758">
    <property type="entry name" value="Aden_M_ParB"/>
    <property type="match status" value="1"/>
</dbReference>
<dbReference type="InterPro" id="IPR002941">
    <property type="entry name" value="DNA_methylase_N4/N6"/>
</dbReference>
<dbReference type="EMBL" id="FUYX01000006">
    <property type="protein sequence ID" value="SKB83516.1"/>
    <property type="molecule type" value="Genomic_DNA"/>
</dbReference>
<keyword evidence="3" id="KW-0808">Transferase</keyword>
<dbReference type="PANTHER" id="PTHR33375">
    <property type="entry name" value="CHROMOSOME-PARTITIONING PROTEIN PARB-RELATED"/>
    <property type="match status" value="1"/>
</dbReference>
<dbReference type="InterPro" id="IPR015840">
    <property type="entry name" value="DNA_MeTrfase_ParB"/>
</dbReference>
<evidence type="ECO:0000313" key="8">
    <source>
        <dbReference type="EMBL" id="SKB83516.1"/>
    </source>
</evidence>
<accession>A0A1T5EHY4</accession>
<dbReference type="InterPro" id="IPR036086">
    <property type="entry name" value="ParB/Sulfiredoxin_sf"/>
</dbReference>
<dbReference type="GO" id="GO:0009007">
    <property type="term" value="F:site-specific DNA-methyltransferase (adenine-specific) activity"/>
    <property type="evidence" value="ECO:0007669"/>
    <property type="project" value="UniProtKB-EC"/>
</dbReference>
<comment type="catalytic activity">
    <reaction evidence="4">
        <text>a 2'-deoxyadenosine in DNA + S-adenosyl-L-methionine = an N(6)-methyl-2'-deoxyadenosine in DNA + S-adenosyl-L-homocysteine + H(+)</text>
        <dbReference type="Rhea" id="RHEA:15197"/>
        <dbReference type="Rhea" id="RHEA-COMP:12418"/>
        <dbReference type="Rhea" id="RHEA-COMP:12419"/>
        <dbReference type="ChEBI" id="CHEBI:15378"/>
        <dbReference type="ChEBI" id="CHEBI:57856"/>
        <dbReference type="ChEBI" id="CHEBI:59789"/>
        <dbReference type="ChEBI" id="CHEBI:90615"/>
        <dbReference type="ChEBI" id="CHEBI:90616"/>
        <dbReference type="EC" id="2.1.1.72"/>
    </reaction>
</comment>
<evidence type="ECO:0000256" key="6">
    <source>
        <dbReference type="SAM" id="MobiDB-lite"/>
    </source>
</evidence>
<dbReference type="SUPFAM" id="SSF53335">
    <property type="entry name" value="S-adenosyl-L-methionine-dependent methyltransferases"/>
    <property type="match status" value="1"/>
</dbReference>
<dbReference type="SMART" id="SM00470">
    <property type="entry name" value="ParB"/>
    <property type="match status" value="1"/>
</dbReference>
<reference evidence="8 9" key="1">
    <citation type="submission" date="2017-02" db="EMBL/GenBank/DDBJ databases">
        <authorList>
            <person name="Peterson S.W."/>
        </authorList>
    </citation>
    <scope>NUCLEOTIDE SEQUENCE [LARGE SCALE GENOMIC DNA]</scope>
    <source>
        <strain evidence="8 9">DSM 9653</strain>
    </source>
</reference>
<dbReference type="Proteomes" id="UP000190130">
    <property type="component" value="Unassembled WGS sequence"/>
</dbReference>
<dbReference type="InterPro" id="IPR003115">
    <property type="entry name" value="ParB_N"/>
</dbReference>
<dbReference type="GO" id="GO:0008170">
    <property type="term" value="F:N-methyltransferase activity"/>
    <property type="evidence" value="ECO:0007669"/>
    <property type="project" value="InterPro"/>
</dbReference>
<dbReference type="GO" id="GO:0032259">
    <property type="term" value="P:methylation"/>
    <property type="evidence" value="ECO:0007669"/>
    <property type="project" value="UniProtKB-KW"/>
</dbReference>
<evidence type="ECO:0000256" key="1">
    <source>
        <dbReference type="ARBA" id="ARBA00006594"/>
    </source>
</evidence>
<dbReference type="SUPFAM" id="SSF110849">
    <property type="entry name" value="ParB/Sulfiredoxin"/>
    <property type="match status" value="1"/>
</dbReference>
<comment type="similarity">
    <text evidence="1 5">Belongs to the N(4)/N(6)-methyltransferase family.</text>
</comment>
<dbReference type="RefSeq" id="WP_079591555.1">
    <property type="nucleotide sequence ID" value="NZ_FUYX01000006.1"/>
</dbReference>
<dbReference type="Pfam" id="PF02195">
    <property type="entry name" value="ParB_N"/>
    <property type="match status" value="1"/>
</dbReference>
<sequence length="482" mass="52917">MESPDYPRTGPVRVRRRINSSTKDPELARAAAAFAPQVSERRLSDLKASVRNARTHSQKQIHLIAESIKEFSFTTPILVTIDGEIVAGHGRYQAAMLLGMETVPVILIDHLGPQQIRALRIADNRLAELSGWDDEILKLELGELIELDFEVEITGFETAQIDVLLDPGPTVAAKVDPADALPALQDVAVTQRGDLWLLGEHRILCGDARERADYRKLLGGELAQMVFTDPPYNVKIDGHVGGLGRTKHREFAMASGEMNKLEFTGFLHAVFAEMAEASQDGALIYSCIDGQHLHEMLNAGYGVFDELKSVITWAKPNAGMGSLYRSQTELITLWKTGKAPHVNNIELGKHGRYRTTLWSYAGVNGFRKGRMAELASHPTVKPCAMVMDAIKDCSKPKGIILDSFSGSGTTLIAAAKTKRRGYVMELDPLYVDSAIRRWETLFKAEARHAETGLTFAEMAAQRGRDDSTSTVSDENVGGGHVA</sequence>
<evidence type="ECO:0000256" key="5">
    <source>
        <dbReference type="RuleBase" id="RU362026"/>
    </source>
</evidence>
<name>A0A1T5EHY4_9HYPH</name>
<dbReference type="InterPro" id="IPR001091">
    <property type="entry name" value="RM_Methyltransferase"/>
</dbReference>
<dbReference type="AlphaFoldDB" id="A0A1T5EHY4"/>
<dbReference type="Gene3D" id="3.40.50.150">
    <property type="entry name" value="Vaccinia Virus protein VP39"/>
    <property type="match status" value="1"/>
</dbReference>